<evidence type="ECO:0000256" key="1">
    <source>
        <dbReference type="ARBA" id="ARBA00006484"/>
    </source>
</evidence>
<comment type="similarity">
    <text evidence="1">Belongs to the short-chain dehydrogenases/reductases (SDR) family.</text>
</comment>
<dbReference type="Pfam" id="PF13561">
    <property type="entry name" value="adh_short_C2"/>
    <property type="match status" value="1"/>
</dbReference>
<dbReference type="PROSITE" id="PS00061">
    <property type="entry name" value="ADH_SHORT"/>
    <property type="match status" value="1"/>
</dbReference>
<dbReference type="Proteomes" id="UP000234857">
    <property type="component" value="Unassembled WGS sequence"/>
</dbReference>
<dbReference type="NCBIfam" id="NF005559">
    <property type="entry name" value="PRK07231.1"/>
    <property type="match status" value="1"/>
</dbReference>
<evidence type="ECO:0000313" key="4">
    <source>
        <dbReference type="Proteomes" id="UP000234857"/>
    </source>
</evidence>
<dbReference type="AlphaFoldDB" id="A0A2N5ZHA4"/>
<dbReference type="EMBL" id="PKTG01000072">
    <property type="protein sequence ID" value="PLX18080.1"/>
    <property type="molecule type" value="Genomic_DNA"/>
</dbReference>
<comment type="caution">
    <text evidence="3">The sequence shown here is derived from an EMBL/GenBank/DDBJ whole genome shotgun (WGS) entry which is preliminary data.</text>
</comment>
<protein>
    <submittedName>
        <fullName evidence="3">3-oxoacyl-ACP reductase</fullName>
    </submittedName>
</protein>
<dbReference type="PRINTS" id="PR00081">
    <property type="entry name" value="GDHRDH"/>
</dbReference>
<sequence>MRLKDKVAIITGGASGIGKITAKRFLEEGAKVIIFDIDQSVMDKALEELKQVSENVWSKKVNVADNKEVSENVDSVIKELGEVDIMVANAGITRDSMSHKMDIEKFDSVIDVNLRGSYNSARSVIEHMREKGHGKILFTSSVVGEYGNVGQANYAASKAGVIGMAKSMAKELARKNVQVNVVAPGYTNTDMMQTVPEKVLDMIRAKTPAGRLAKPEEIANAFVFLASEESNYITGHVLSVNGGLTL</sequence>
<name>A0A2N5ZHA4_MUIH1</name>
<dbReference type="InterPro" id="IPR036291">
    <property type="entry name" value="NAD(P)-bd_dom_sf"/>
</dbReference>
<dbReference type="SUPFAM" id="SSF51735">
    <property type="entry name" value="NAD(P)-binding Rossmann-fold domains"/>
    <property type="match status" value="1"/>
</dbReference>
<evidence type="ECO:0000313" key="3">
    <source>
        <dbReference type="EMBL" id="PLX18080.1"/>
    </source>
</evidence>
<dbReference type="InterPro" id="IPR002347">
    <property type="entry name" value="SDR_fam"/>
</dbReference>
<gene>
    <name evidence="3" type="ORF">C0601_05660</name>
</gene>
<dbReference type="Gene3D" id="3.40.50.720">
    <property type="entry name" value="NAD(P)-binding Rossmann-like Domain"/>
    <property type="match status" value="1"/>
</dbReference>
<dbReference type="NCBIfam" id="NF009466">
    <property type="entry name" value="PRK12826.1-2"/>
    <property type="match status" value="1"/>
</dbReference>
<dbReference type="PANTHER" id="PTHR42760">
    <property type="entry name" value="SHORT-CHAIN DEHYDROGENASES/REDUCTASES FAMILY MEMBER"/>
    <property type="match status" value="1"/>
</dbReference>
<evidence type="ECO:0000256" key="2">
    <source>
        <dbReference type="ARBA" id="ARBA00023002"/>
    </source>
</evidence>
<reference evidence="3 4" key="1">
    <citation type="submission" date="2017-11" db="EMBL/GenBank/DDBJ databases">
        <title>Genome-resolved metagenomics identifies genetic mobility, metabolic interactions, and unexpected diversity in perchlorate-reducing communities.</title>
        <authorList>
            <person name="Barnum T.P."/>
            <person name="Figueroa I.A."/>
            <person name="Carlstrom C.I."/>
            <person name="Lucas L.N."/>
            <person name="Engelbrektson A.L."/>
            <person name="Coates J.D."/>
        </authorList>
    </citation>
    <scope>NUCLEOTIDE SEQUENCE [LARGE SCALE GENOMIC DNA]</scope>
    <source>
        <strain evidence="3">BM706</strain>
    </source>
</reference>
<dbReference type="GO" id="GO:0016616">
    <property type="term" value="F:oxidoreductase activity, acting on the CH-OH group of donors, NAD or NADP as acceptor"/>
    <property type="evidence" value="ECO:0007669"/>
    <property type="project" value="TreeGrafter"/>
</dbReference>
<dbReference type="GO" id="GO:0048038">
    <property type="term" value="F:quinone binding"/>
    <property type="evidence" value="ECO:0007669"/>
    <property type="project" value="TreeGrafter"/>
</dbReference>
<dbReference type="PANTHER" id="PTHR42760:SF83">
    <property type="entry name" value="(3R)-3-HYDROXYACYL-COA DEHYDROGENASE"/>
    <property type="match status" value="1"/>
</dbReference>
<dbReference type="InterPro" id="IPR020904">
    <property type="entry name" value="Sc_DH/Rdtase_CS"/>
</dbReference>
<proteinExistence type="inferred from homology"/>
<organism evidence="3 4">
    <name type="scientific">Muiribacterium halophilum</name>
    <dbReference type="NCBI Taxonomy" id="2053465"/>
    <lineage>
        <taxon>Bacteria</taxon>
        <taxon>Candidatus Muiribacteriota</taxon>
        <taxon>Candidatus Muiribacteriia</taxon>
        <taxon>Candidatus Muiribacteriales</taxon>
        <taxon>Candidatus Muiribacteriaceae</taxon>
        <taxon>Candidatus Muiribacterium</taxon>
    </lineage>
</organism>
<dbReference type="FunFam" id="3.40.50.720:FF:000173">
    <property type="entry name" value="3-oxoacyl-[acyl-carrier protein] reductase"/>
    <property type="match status" value="1"/>
</dbReference>
<dbReference type="GO" id="GO:0006633">
    <property type="term" value="P:fatty acid biosynthetic process"/>
    <property type="evidence" value="ECO:0007669"/>
    <property type="project" value="TreeGrafter"/>
</dbReference>
<keyword evidence="2" id="KW-0560">Oxidoreductase</keyword>
<dbReference type="PRINTS" id="PR00080">
    <property type="entry name" value="SDRFAMILY"/>
</dbReference>
<accession>A0A2N5ZHA4</accession>